<organism evidence="9 10">
    <name type="scientific">Spiroplasma floricola 23-6</name>
    <dbReference type="NCBI Taxonomy" id="1336749"/>
    <lineage>
        <taxon>Bacteria</taxon>
        <taxon>Bacillati</taxon>
        <taxon>Mycoplasmatota</taxon>
        <taxon>Mollicutes</taxon>
        <taxon>Entomoplasmatales</taxon>
        <taxon>Spiroplasmataceae</taxon>
        <taxon>Spiroplasma</taxon>
    </lineage>
</organism>
<dbReference type="Proteomes" id="UP000231823">
    <property type="component" value="Chromosome"/>
</dbReference>
<accession>A0A2K8SDB8</accession>
<dbReference type="OrthoDB" id="401182at2"/>
<feature type="transmembrane region" description="Helical" evidence="8">
    <location>
        <begin position="114"/>
        <end position="135"/>
    </location>
</feature>
<keyword evidence="6 8" id="KW-1133">Transmembrane helix</keyword>
<feature type="transmembrane region" description="Helical" evidence="8">
    <location>
        <begin position="147"/>
        <end position="166"/>
    </location>
</feature>
<dbReference type="InterPro" id="IPR004776">
    <property type="entry name" value="Mem_transp_PIN-like"/>
</dbReference>
<dbReference type="GO" id="GO:0005886">
    <property type="term" value="C:plasma membrane"/>
    <property type="evidence" value="ECO:0007669"/>
    <property type="project" value="UniProtKB-SubCell"/>
</dbReference>
<evidence type="ECO:0000256" key="7">
    <source>
        <dbReference type="ARBA" id="ARBA00023136"/>
    </source>
</evidence>
<keyword evidence="3" id="KW-0813">Transport</keyword>
<evidence type="ECO:0000256" key="2">
    <source>
        <dbReference type="ARBA" id="ARBA00010145"/>
    </source>
</evidence>
<dbReference type="PANTHER" id="PTHR36838:SF3">
    <property type="entry name" value="TRANSPORTER AUXIN EFFLUX CARRIER EC FAMILY"/>
    <property type="match status" value="1"/>
</dbReference>
<evidence type="ECO:0000256" key="1">
    <source>
        <dbReference type="ARBA" id="ARBA00004651"/>
    </source>
</evidence>
<evidence type="ECO:0000313" key="9">
    <source>
        <dbReference type="EMBL" id="AUB31218.1"/>
    </source>
</evidence>
<dbReference type="GO" id="GO:0055085">
    <property type="term" value="P:transmembrane transport"/>
    <property type="evidence" value="ECO:0007669"/>
    <property type="project" value="InterPro"/>
</dbReference>
<dbReference type="InterPro" id="IPR038770">
    <property type="entry name" value="Na+/solute_symporter_sf"/>
</dbReference>
<dbReference type="PANTHER" id="PTHR36838">
    <property type="entry name" value="AUXIN EFFLUX CARRIER FAMILY PROTEIN"/>
    <property type="match status" value="1"/>
</dbReference>
<evidence type="ECO:0000256" key="3">
    <source>
        <dbReference type="ARBA" id="ARBA00022448"/>
    </source>
</evidence>
<dbReference type="Gene3D" id="1.20.1530.20">
    <property type="match status" value="1"/>
</dbReference>
<gene>
    <name evidence="9" type="ORF">SFLOR_v1c01570</name>
</gene>
<sequence length="392" mass="43064">MILSTNVGQTIVKVLSDWGFWGAIISTLVVITLGFLLTKKNILKKEWDKVFVKVVMVIGLPALALEGFLTDITVKDLINQMGVLAIGFLFYSIMMFTSRYFFLKTNKDIQDTLAMCVALASTTFFGLPIVGVIFGLEGTVSGNIFNVPYRIFLYSLALMIMSKKNLTATLTKEQKLEYKLKFKQLSVEEKQTIRNEKNTKIKNSLKTIFVNPILIATFIGLFIWITQLIPGIDVLKHEGKTYSVLRIDILFPPINKTLKIISGICTPLAYLAVGMSLASSDIKAAAKSKLVWYSTFIKVLVAPTIILLMAIAYSSIGKAITGNGILTEANLGALVVMTAAPPASVVVSYAISFDKEKVLASNLAVLSTLMSIVMMPFWIVLVKVLGSTPLFS</sequence>
<evidence type="ECO:0000256" key="8">
    <source>
        <dbReference type="SAM" id="Phobius"/>
    </source>
</evidence>
<feature type="transmembrane region" description="Helical" evidence="8">
    <location>
        <begin position="20"/>
        <end position="38"/>
    </location>
</feature>
<evidence type="ECO:0000256" key="4">
    <source>
        <dbReference type="ARBA" id="ARBA00022475"/>
    </source>
</evidence>
<comment type="similarity">
    <text evidence="2">Belongs to the auxin efflux carrier (TC 2.A.69) family.</text>
</comment>
<dbReference type="EMBL" id="CP025057">
    <property type="protein sequence ID" value="AUB31218.1"/>
    <property type="molecule type" value="Genomic_DNA"/>
</dbReference>
<comment type="subcellular location">
    <subcellularLocation>
        <location evidence="1">Cell membrane</location>
        <topology evidence="1">Multi-pass membrane protein</topology>
    </subcellularLocation>
</comment>
<keyword evidence="10" id="KW-1185">Reference proteome</keyword>
<dbReference type="AlphaFoldDB" id="A0A2K8SDB8"/>
<feature type="transmembrane region" description="Helical" evidence="8">
    <location>
        <begin position="260"/>
        <end position="278"/>
    </location>
</feature>
<feature type="transmembrane region" description="Helical" evidence="8">
    <location>
        <begin position="290"/>
        <end position="311"/>
    </location>
</feature>
<reference evidence="9 10" key="1">
    <citation type="submission" date="2017-12" db="EMBL/GenBank/DDBJ databases">
        <title>Complete genome sequence of Spiroplasma floricola 23-6 (ATCC 29989).</title>
        <authorList>
            <person name="Tsai Y.-M."/>
            <person name="Wu P.-S."/>
            <person name="Lo W.-S."/>
            <person name="Kuo C.-H."/>
        </authorList>
    </citation>
    <scope>NUCLEOTIDE SEQUENCE [LARGE SCALE GENOMIC DNA]</scope>
    <source>
        <strain evidence="9 10">23-6</strain>
    </source>
</reference>
<dbReference type="Pfam" id="PF03547">
    <property type="entry name" value="Mem_trans"/>
    <property type="match status" value="1"/>
</dbReference>
<evidence type="ECO:0000256" key="5">
    <source>
        <dbReference type="ARBA" id="ARBA00022692"/>
    </source>
</evidence>
<feature type="transmembrane region" description="Helical" evidence="8">
    <location>
        <begin position="50"/>
        <end position="69"/>
    </location>
</feature>
<dbReference type="RefSeq" id="WP_100916208.1">
    <property type="nucleotide sequence ID" value="NZ_CP025057.1"/>
</dbReference>
<evidence type="ECO:0000256" key="6">
    <source>
        <dbReference type="ARBA" id="ARBA00022989"/>
    </source>
</evidence>
<feature type="transmembrane region" description="Helical" evidence="8">
    <location>
        <begin position="331"/>
        <end position="351"/>
    </location>
</feature>
<evidence type="ECO:0008006" key="11">
    <source>
        <dbReference type="Google" id="ProtNLM"/>
    </source>
</evidence>
<evidence type="ECO:0000313" key="10">
    <source>
        <dbReference type="Proteomes" id="UP000231823"/>
    </source>
</evidence>
<protein>
    <recommendedName>
        <fullName evidence="11">Malate permease</fullName>
    </recommendedName>
</protein>
<feature type="transmembrane region" description="Helical" evidence="8">
    <location>
        <begin position="363"/>
        <end position="386"/>
    </location>
</feature>
<feature type="transmembrane region" description="Helical" evidence="8">
    <location>
        <begin position="208"/>
        <end position="229"/>
    </location>
</feature>
<name>A0A2K8SDB8_9MOLU</name>
<feature type="transmembrane region" description="Helical" evidence="8">
    <location>
        <begin position="81"/>
        <end position="102"/>
    </location>
</feature>
<dbReference type="KEGG" id="sfz:SFLOR_v1c01570"/>
<keyword evidence="4" id="KW-1003">Cell membrane</keyword>
<keyword evidence="5 8" id="KW-0812">Transmembrane</keyword>
<proteinExistence type="inferred from homology"/>
<keyword evidence="7 8" id="KW-0472">Membrane</keyword>